<accession>A0ABM0T8Y0</accession>
<gene>
    <name evidence="4" type="primary">LOC104707907</name>
</gene>
<sequence>MEKTGLRGQLDQVRVMGVEVERLMREKSDGEVEIRVLKGKINELTGKVEMDKEQLRKVCDERDLIKNGSDRLKEKESNLEKVIAKLKSENDKLVKEREVREELIQVVNKEKISLEKTVDEGKKEVEGLKSEIKALLSEKNDMESVKIKQKGEIEELKKKVYVLQKDCDDQTKINDKLSCKVGQLNNSLAQVELKREEADKALVEEKRHVEDLKVVVLKSEKTTETATTEDLEIEGQSLLTAMNDLESQCESLKSEKAILQEKRVQLKEAMGALKTKVEAAGMDAERNLAMLKRTASVLCELESREDRLTGEQQKRENGKESYAVELESMEKAFRNKVYIIEEMKKEAVVMKQATEAARNMRNFWIQLSAILAIFGAASFFHATRCTLEQK</sequence>
<evidence type="ECO:0000313" key="4">
    <source>
        <dbReference type="RefSeq" id="XP_010422666.1"/>
    </source>
</evidence>
<proteinExistence type="predicted"/>
<reference evidence="4" key="2">
    <citation type="submission" date="2025-08" db="UniProtKB">
        <authorList>
            <consortium name="RefSeq"/>
        </authorList>
    </citation>
    <scope>IDENTIFICATION</scope>
    <source>
        <tissue evidence="4">Leaf</tissue>
    </source>
</reference>
<keyword evidence="2" id="KW-0812">Transmembrane</keyword>
<evidence type="ECO:0000256" key="2">
    <source>
        <dbReference type="SAM" id="Phobius"/>
    </source>
</evidence>
<dbReference type="GeneID" id="104707907"/>
<protein>
    <submittedName>
        <fullName evidence="4">LOW QUALITY PROTEIN: myosin-4-like</fullName>
    </submittedName>
</protein>
<evidence type="ECO:0000313" key="3">
    <source>
        <dbReference type="Proteomes" id="UP000694864"/>
    </source>
</evidence>
<feature type="coiled-coil region" evidence="1">
    <location>
        <begin position="235"/>
        <end position="276"/>
    </location>
</feature>
<feature type="transmembrane region" description="Helical" evidence="2">
    <location>
        <begin position="363"/>
        <end position="382"/>
    </location>
</feature>
<organism evidence="3 4">
    <name type="scientific">Camelina sativa</name>
    <name type="common">False flax</name>
    <name type="synonym">Myagrum sativum</name>
    <dbReference type="NCBI Taxonomy" id="90675"/>
    <lineage>
        <taxon>Eukaryota</taxon>
        <taxon>Viridiplantae</taxon>
        <taxon>Streptophyta</taxon>
        <taxon>Embryophyta</taxon>
        <taxon>Tracheophyta</taxon>
        <taxon>Spermatophyta</taxon>
        <taxon>Magnoliopsida</taxon>
        <taxon>eudicotyledons</taxon>
        <taxon>Gunneridae</taxon>
        <taxon>Pentapetalae</taxon>
        <taxon>rosids</taxon>
        <taxon>malvids</taxon>
        <taxon>Brassicales</taxon>
        <taxon>Brassicaceae</taxon>
        <taxon>Camelineae</taxon>
        <taxon>Camelina</taxon>
    </lineage>
</organism>
<dbReference type="RefSeq" id="XP_010422666.1">
    <property type="nucleotide sequence ID" value="XM_010424364.1"/>
</dbReference>
<keyword evidence="1" id="KW-0175">Coiled coil</keyword>
<keyword evidence="2" id="KW-1133">Transmembrane helix</keyword>
<reference evidence="3" key="1">
    <citation type="journal article" date="2014" name="Nat. Commun.">
        <title>The emerging biofuel crop Camelina sativa retains a highly undifferentiated hexaploid genome structure.</title>
        <authorList>
            <person name="Kagale S."/>
            <person name="Koh C."/>
            <person name="Nixon J."/>
            <person name="Bollina V."/>
            <person name="Clarke W.E."/>
            <person name="Tuteja R."/>
            <person name="Spillane C."/>
            <person name="Robinson S.J."/>
            <person name="Links M.G."/>
            <person name="Clarke C."/>
            <person name="Higgins E.E."/>
            <person name="Huebert T."/>
            <person name="Sharpe A.G."/>
            <person name="Parkin I.A."/>
        </authorList>
    </citation>
    <scope>NUCLEOTIDE SEQUENCE [LARGE SCALE GENOMIC DNA]</scope>
    <source>
        <strain evidence="3">cv. DH55</strain>
    </source>
</reference>
<keyword evidence="3" id="KW-1185">Reference proteome</keyword>
<keyword evidence="2" id="KW-0472">Membrane</keyword>
<evidence type="ECO:0000256" key="1">
    <source>
        <dbReference type="SAM" id="Coils"/>
    </source>
</evidence>
<name>A0ABM0T8Y0_CAMSA</name>
<feature type="coiled-coil region" evidence="1">
    <location>
        <begin position="65"/>
        <end position="208"/>
    </location>
</feature>
<dbReference type="Proteomes" id="UP000694864">
    <property type="component" value="Chromosome 1"/>
</dbReference>